<dbReference type="PANTHER" id="PTHR12174:SF23">
    <property type="entry name" value="MINOR HISTOCOMPATIBILITY ANTIGEN H13"/>
    <property type="match status" value="1"/>
</dbReference>
<feature type="transmembrane region" description="Helical" evidence="8">
    <location>
        <begin position="204"/>
        <end position="220"/>
    </location>
</feature>
<dbReference type="KEGG" id="mgl:MGL_1862"/>
<dbReference type="RefSeq" id="XP_001730863.1">
    <property type="nucleotide sequence ID" value="XM_001730811.1"/>
</dbReference>
<evidence type="ECO:0000256" key="8">
    <source>
        <dbReference type="SAM" id="Phobius"/>
    </source>
</evidence>
<organism evidence="9 10">
    <name type="scientific">Malassezia globosa (strain ATCC MYA-4612 / CBS 7966)</name>
    <name type="common">Dandruff-associated fungus</name>
    <dbReference type="NCBI Taxonomy" id="425265"/>
    <lineage>
        <taxon>Eukaryota</taxon>
        <taxon>Fungi</taxon>
        <taxon>Dikarya</taxon>
        <taxon>Basidiomycota</taxon>
        <taxon>Ustilaginomycotina</taxon>
        <taxon>Malasseziomycetes</taxon>
        <taxon>Malasseziales</taxon>
        <taxon>Malasseziaceae</taxon>
        <taxon>Malassezia</taxon>
    </lineage>
</organism>
<keyword evidence="7 8" id="KW-0472">Membrane</keyword>
<dbReference type="GeneID" id="5855170"/>
<gene>
    <name evidence="9" type="ORF">MGL_1862</name>
</gene>
<evidence type="ECO:0000256" key="3">
    <source>
        <dbReference type="ARBA" id="ARBA00022692"/>
    </source>
</evidence>
<feature type="transmembrane region" description="Helical" evidence="8">
    <location>
        <begin position="156"/>
        <end position="173"/>
    </location>
</feature>
<comment type="similarity">
    <text evidence="2">Belongs to the peptidase A22B family.</text>
</comment>
<evidence type="ECO:0000256" key="1">
    <source>
        <dbReference type="ARBA" id="ARBA00004477"/>
    </source>
</evidence>
<dbReference type="Pfam" id="PF04258">
    <property type="entry name" value="Peptidase_A22B"/>
    <property type="match status" value="1"/>
</dbReference>
<reference evidence="9 10" key="1">
    <citation type="journal article" date="2007" name="Proc. Natl. Acad. Sci. U.S.A.">
        <title>Dandruff-associated Malassezia genomes reveal convergent and divergent virulence traits shared with plant and human fungal pathogens.</title>
        <authorList>
            <person name="Xu J."/>
            <person name="Saunders C.W."/>
            <person name="Hu P."/>
            <person name="Grant R.A."/>
            <person name="Boekhout T."/>
            <person name="Kuramae E.E."/>
            <person name="Kronstad J.W."/>
            <person name="Deangelis Y.M."/>
            <person name="Reeder N.L."/>
            <person name="Johnstone K.R."/>
            <person name="Leland M."/>
            <person name="Fieno A.M."/>
            <person name="Begley W.M."/>
            <person name="Sun Y."/>
            <person name="Lacey M.P."/>
            <person name="Chaudhary T."/>
            <person name="Keough T."/>
            <person name="Chu L."/>
            <person name="Sears R."/>
            <person name="Yuan B."/>
            <person name="Dawson T.L.Jr."/>
        </authorList>
    </citation>
    <scope>NUCLEOTIDE SEQUENCE [LARGE SCALE GENOMIC DNA]</scope>
    <source>
        <strain evidence="10">ATCC MYA-4612 / CBS 7966</strain>
    </source>
</reference>
<dbReference type="OMA" id="FLYDIWW"/>
<dbReference type="GO" id="GO:0098553">
    <property type="term" value="C:lumenal side of endoplasmic reticulum membrane"/>
    <property type="evidence" value="ECO:0007669"/>
    <property type="project" value="TreeGrafter"/>
</dbReference>
<keyword evidence="10" id="KW-1185">Reference proteome</keyword>
<name>A8Q1Z4_MALGO</name>
<comment type="subcellular location">
    <subcellularLocation>
        <location evidence="1">Endoplasmic reticulum membrane</location>
        <topology evidence="1">Multi-pass membrane protein</topology>
    </subcellularLocation>
</comment>
<comment type="caution">
    <text evidence="9">The sequence shown here is derived from an EMBL/GenBank/DDBJ whole genome shotgun (WGS) entry which is preliminary data.</text>
</comment>
<evidence type="ECO:0000256" key="4">
    <source>
        <dbReference type="ARBA" id="ARBA00022801"/>
    </source>
</evidence>
<feature type="transmembrane region" description="Helical" evidence="8">
    <location>
        <begin position="6"/>
        <end position="28"/>
    </location>
</feature>
<dbReference type="GO" id="GO:0042500">
    <property type="term" value="F:aspartic endopeptidase activity, intramembrane cleaving"/>
    <property type="evidence" value="ECO:0007669"/>
    <property type="project" value="InterPro"/>
</dbReference>
<dbReference type="STRING" id="425265.A8Q1Z4"/>
<evidence type="ECO:0000256" key="6">
    <source>
        <dbReference type="ARBA" id="ARBA00022989"/>
    </source>
</evidence>
<evidence type="ECO:0000313" key="10">
    <source>
        <dbReference type="Proteomes" id="UP000008837"/>
    </source>
</evidence>
<feature type="transmembrane region" description="Helical" evidence="8">
    <location>
        <begin position="63"/>
        <end position="82"/>
    </location>
</feature>
<dbReference type="FunCoup" id="A8Q1Z4">
    <property type="interactions" value="139"/>
</dbReference>
<dbReference type="Proteomes" id="UP000008837">
    <property type="component" value="Unassembled WGS sequence"/>
</dbReference>
<keyword evidence="6 8" id="KW-1133">Transmembrane helix</keyword>
<feature type="transmembrane region" description="Helical" evidence="8">
    <location>
        <begin position="315"/>
        <end position="337"/>
    </location>
</feature>
<keyword evidence="4" id="KW-0378">Hydrolase</keyword>
<evidence type="ECO:0000256" key="2">
    <source>
        <dbReference type="ARBA" id="ARBA00006859"/>
    </source>
</evidence>
<accession>A8Q1Z4</accession>
<evidence type="ECO:0000313" key="9">
    <source>
        <dbReference type="EMBL" id="EDP43649.1"/>
    </source>
</evidence>
<dbReference type="GO" id="GO:0033619">
    <property type="term" value="P:membrane protein proteolysis"/>
    <property type="evidence" value="ECO:0007669"/>
    <property type="project" value="TreeGrafter"/>
</dbReference>
<evidence type="ECO:0000256" key="7">
    <source>
        <dbReference type="ARBA" id="ARBA00023136"/>
    </source>
</evidence>
<dbReference type="AlphaFoldDB" id="A8Q1Z4"/>
<evidence type="ECO:0000256" key="5">
    <source>
        <dbReference type="ARBA" id="ARBA00022824"/>
    </source>
</evidence>
<feature type="transmembrane region" description="Helical" evidence="8">
    <location>
        <begin position="179"/>
        <end position="197"/>
    </location>
</feature>
<dbReference type="InParanoid" id="A8Q1Z4"/>
<feature type="transmembrane region" description="Helical" evidence="8">
    <location>
        <begin position="88"/>
        <end position="112"/>
    </location>
</feature>
<protein>
    <submittedName>
        <fullName evidence="9">Uncharacterized protein</fullName>
    </submittedName>
</protein>
<dbReference type="OrthoDB" id="29661at2759"/>
<dbReference type="InterPro" id="IPR006639">
    <property type="entry name" value="Preselin/SPP"/>
</dbReference>
<dbReference type="PANTHER" id="PTHR12174">
    <property type="entry name" value="SIGNAL PEPTIDE PEPTIDASE"/>
    <property type="match status" value="1"/>
</dbReference>
<keyword evidence="3 8" id="KW-0812">Transmembrane</keyword>
<dbReference type="GO" id="GO:0006465">
    <property type="term" value="P:signal peptide processing"/>
    <property type="evidence" value="ECO:0007669"/>
    <property type="project" value="TreeGrafter"/>
</dbReference>
<dbReference type="GO" id="GO:0098554">
    <property type="term" value="C:cytoplasmic side of endoplasmic reticulum membrane"/>
    <property type="evidence" value="ECO:0007669"/>
    <property type="project" value="TreeGrafter"/>
</dbReference>
<dbReference type="VEuPathDB" id="FungiDB:MGL_1862"/>
<dbReference type="InterPro" id="IPR007369">
    <property type="entry name" value="Peptidase_A22B_SPP"/>
</dbReference>
<dbReference type="SMART" id="SM00730">
    <property type="entry name" value="PSN"/>
    <property type="match status" value="1"/>
</dbReference>
<dbReference type="EMBL" id="AAYY01000006">
    <property type="protein sequence ID" value="EDP43649.1"/>
    <property type="molecule type" value="Genomic_DNA"/>
</dbReference>
<proteinExistence type="inferred from homology"/>
<keyword evidence="5" id="KW-0256">Endoplasmic reticulum</keyword>
<sequence length="392" mass="43378">MNSSLFLAYGVLLTAASGIVYLGSMASLHTPVSTKALRKQQGLKETDDEEDDLSQGVSSEGAWVFPLLGSSVLVTLFLAFKYLDKDKIVLLVNGYFALAGSLVIPSVLIHLYKMGRGAHSLDAWTNQVLSCNLDLSWKGNAKSTSLIDFHMKWNRMMLYLLGVVIALMAVYLYTKHWILANVIAFCFAIQGMMLISLDTFKTGVILLGGLFLYDIFWVFGSSKFAGQSVMVHVATNFDGPIKILFPRNALEVWSDMSQHGFSSEVAFKFSLLGLGDIVVPGVFAALALAFDQHHASMKSPSLSFDRFNYRFNKPYFNACFAGYVLGLMMTMGIMHVFETGQPALLYLSPSCSLSVLLVAWCRGEWNELWSWVNPASQEPEKPVSSEAVKKQD</sequence>